<name>A0ACC2PG38_9HYME</name>
<protein>
    <submittedName>
        <fullName evidence="1">Uncharacterized protein</fullName>
    </submittedName>
</protein>
<evidence type="ECO:0000313" key="2">
    <source>
        <dbReference type="Proteomes" id="UP001239111"/>
    </source>
</evidence>
<dbReference type="EMBL" id="CM056741">
    <property type="protein sequence ID" value="KAJ8681529.1"/>
    <property type="molecule type" value="Genomic_DNA"/>
</dbReference>
<accession>A0ACC2PG38</accession>
<gene>
    <name evidence="1" type="ORF">QAD02_017321</name>
</gene>
<dbReference type="Proteomes" id="UP001239111">
    <property type="component" value="Chromosome 1"/>
</dbReference>
<evidence type="ECO:0000313" key="1">
    <source>
        <dbReference type="EMBL" id="KAJ8681529.1"/>
    </source>
</evidence>
<comment type="caution">
    <text evidence="1">The sequence shown here is derived from an EMBL/GenBank/DDBJ whole genome shotgun (WGS) entry which is preliminary data.</text>
</comment>
<reference evidence="1" key="1">
    <citation type="submission" date="2023-04" db="EMBL/GenBank/DDBJ databases">
        <title>A chromosome-level genome assembly of the parasitoid wasp Eretmocerus hayati.</title>
        <authorList>
            <person name="Zhong Y."/>
            <person name="Liu S."/>
            <person name="Liu Y."/>
        </authorList>
    </citation>
    <scope>NUCLEOTIDE SEQUENCE</scope>
    <source>
        <strain evidence="1">ZJU_SS_LIU_2023</strain>
    </source>
</reference>
<proteinExistence type="predicted"/>
<keyword evidence="2" id="KW-1185">Reference proteome</keyword>
<sequence>MGDARMKVDLNNELPLPQFWQGTGAMLTLRWKTRRNSSRAGACRNSSPRLSYLLAANSLGRVLRLWQRTHHGTLTVCTCPRSRLSARTGTDRCGRATDSRLLSTYRAWTLGDTSGPRGKSAETFERHIQQDCAQFCFSYRDDG</sequence>
<organism evidence="1 2">
    <name type="scientific">Eretmocerus hayati</name>
    <dbReference type="NCBI Taxonomy" id="131215"/>
    <lineage>
        <taxon>Eukaryota</taxon>
        <taxon>Metazoa</taxon>
        <taxon>Ecdysozoa</taxon>
        <taxon>Arthropoda</taxon>
        <taxon>Hexapoda</taxon>
        <taxon>Insecta</taxon>
        <taxon>Pterygota</taxon>
        <taxon>Neoptera</taxon>
        <taxon>Endopterygota</taxon>
        <taxon>Hymenoptera</taxon>
        <taxon>Apocrita</taxon>
        <taxon>Proctotrupomorpha</taxon>
        <taxon>Chalcidoidea</taxon>
        <taxon>Aphelinidae</taxon>
        <taxon>Aphelininae</taxon>
        <taxon>Eretmocerus</taxon>
    </lineage>
</organism>